<evidence type="ECO:0000256" key="2">
    <source>
        <dbReference type="SAM" id="MobiDB-lite"/>
    </source>
</evidence>
<feature type="compositionally biased region" description="Polar residues" evidence="2">
    <location>
        <begin position="150"/>
        <end position="163"/>
    </location>
</feature>
<feature type="region of interest" description="Disordered" evidence="2">
    <location>
        <begin position="645"/>
        <end position="669"/>
    </location>
</feature>
<keyword evidence="4" id="KW-1185">Reference proteome</keyword>
<feature type="compositionally biased region" description="Low complexity" evidence="2">
    <location>
        <begin position="1372"/>
        <end position="1384"/>
    </location>
</feature>
<feature type="region of interest" description="Disordered" evidence="2">
    <location>
        <begin position="1330"/>
        <end position="1384"/>
    </location>
</feature>
<feature type="coiled-coil region" evidence="1">
    <location>
        <begin position="1035"/>
        <end position="1110"/>
    </location>
</feature>
<feature type="coiled-coil region" evidence="1">
    <location>
        <begin position="708"/>
        <end position="948"/>
    </location>
</feature>
<evidence type="ECO:0000313" key="3">
    <source>
        <dbReference type="EnsemblMetazoa" id="AALFPA23_014076.P20461"/>
    </source>
</evidence>
<feature type="coiled-coil region" evidence="1">
    <location>
        <begin position="1189"/>
        <end position="1238"/>
    </location>
</feature>
<name>A0ABM1Z1H6_AEDAL</name>
<dbReference type="Proteomes" id="UP000069940">
    <property type="component" value="Unassembled WGS sequence"/>
</dbReference>
<feature type="compositionally biased region" description="Polar residues" evidence="2">
    <location>
        <begin position="395"/>
        <end position="408"/>
    </location>
</feature>
<feature type="region of interest" description="Disordered" evidence="2">
    <location>
        <begin position="391"/>
        <end position="466"/>
    </location>
</feature>
<dbReference type="SUPFAM" id="SSF57997">
    <property type="entry name" value="Tropomyosin"/>
    <property type="match status" value="1"/>
</dbReference>
<feature type="compositionally biased region" description="Basic residues" evidence="2">
    <location>
        <begin position="1"/>
        <end position="15"/>
    </location>
</feature>
<feature type="region of interest" description="Disordered" evidence="2">
    <location>
        <begin position="476"/>
        <end position="495"/>
    </location>
</feature>
<feature type="compositionally biased region" description="Low complexity" evidence="2">
    <location>
        <begin position="1330"/>
        <end position="1340"/>
    </location>
</feature>
<evidence type="ECO:0000256" key="1">
    <source>
        <dbReference type="SAM" id="Coils"/>
    </source>
</evidence>
<feature type="region of interest" description="Disordered" evidence="2">
    <location>
        <begin position="502"/>
        <end position="526"/>
    </location>
</feature>
<accession>A0ABM1Z1H6</accession>
<protein>
    <submittedName>
        <fullName evidence="3">Uncharacterized protein</fullName>
    </submittedName>
</protein>
<feature type="compositionally biased region" description="Basic and acidic residues" evidence="2">
    <location>
        <begin position="125"/>
        <end position="134"/>
    </location>
</feature>
<feature type="region of interest" description="Disordered" evidence="2">
    <location>
        <begin position="1"/>
        <end position="202"/>
    </location>
</feature>
<reference evidence="3" key="2">
    <citation type="submission" date="2025-05" db="UniProtKB">
        <authorList>
            <consortium name="EnsemblMetazoa"/>
        </authorList>
    </citation>
    <scope>IDENTIFICATION</scope>
    <source>
        <strain evidence="3">Foshan</strain>
    </source>
</reference>
<feature type="coiled-coil region" evidence="1">
    <location>
        <begin position="1295"/>
        <end position="1329"/>
    </location>
</feature>
<organism evidence="3 4">
    <name type="scientific">Aedes albopictus</name>
    <name type="common">Asian tiger mosquito</name>
    <name type="synonym">Stegomyia albopicta</name>
    <dbReference type="NCBI Taxonomy" id="7160"/>
    <lineage>
        <taxon>Eukaryota</taxon>
        <taxon>Metazoa</taxon>
        <taxon>Ecdysozoa</taxon>
        <taxon>Arthropoda</taxon>
        <taxon>Hexapoda</taxon>
        <taxon>Insecta</taxon>
        <taxon>Pterygota</taxon>
        <taxon>Neoptera</taxon>
        <taxon>Endopterygota</taxon>
        <taxon>Diptera</taxon>
        <taxon>Nematocera</taxon>
        <taxon>Culicoidea</taxon>
        <taxon>Culicidae</taxon>
        <taxon>Culicinae</taxon>
        <taxon>Aedini</taxon>
        <taxon>Aedes</taxon>
        <taxon>Stegomyia</taxon>
    </lineage>
</organism>
<evidence type="ECO:0000313" key="4">
    <source>
        <dbReference type="Proteomes" id="UP000069940"/>
    </source>
</evidence>
<feature type="compositionally biased region" description="Basic and acidic residues" evidence="2">
    <location>
        <begin position="48"/>
        <end position="60"/>
    </location>
</feature>
<feature type="region of interest" description="Disordered" evidence="2">
    <location>
        <begin position="1407"/>
        <end position="1441"/>
    </location>
</feature>
<keyword evidence="1" id="KW-0175">Coiled coil</keyword>
<feature type="region of interest" description="Disordered" evidence="2">
    <location>
        <begin position="299"/>
        <end position="328"/>
    </location>
</feature>
<proteinExistence type="predicted"/>
<dbReference type="GeneID" id="115268074"/>
<reference evidence="4" key="1">
    <citation type="journal article" date="2015" name="Proc. Natl. Acad. Sci. U.S.A.">
        <title>Genome sequence of the Asian Tiger mosquito, Aedes albopictus, reveals insights into its biology, genetics, and evolution.</title>
        <authorList>
            <person name="Chen X.G."/>
            <person name="Jiang X."/>
            <person name="Gu J."/>
            <person name="Xu M."/>
            <person name="Wu Y."/>
            <person name="Deng Y."/>
            <person name="Zhang C."/>
            <person name="Bonizzoni M."/>
            <person name="Dermauw W."/>
            <person name="Vontas J."/>
            <person name="Armbruster P."/>
            <person name="Huang X."/>
            <person name="Yang Y."/>
            <person name="Zhang H."/>
            <person name="He W."/>
            <person name="Peng H."/>
            <person name="Liu Y."/>
            <person name="Wu K."/>
            <person name="Chen J."/>
            <person name="Lirakis M."/>
            <person name="Topalis P."/>
            <person name="Van Leeuwen T."/>
            <person name="Hall A.B."/>
            <person name="Jiang X."/>
            <person name="Thorpe C."/>
            <person name="Mueller R.L."/>
            <person name="Sun C."/>
            <person name="Waterhouse R.M."/>
            <person name="Yan G."/>
            <person name="Tu Z.J."/>
            <person name="Fang X."/>
            <person name="James A.A."/>
        </authorList>
    </citation>
    <scope>NUCLEOTIDE SEQUENCE [LARGE SCALE GENOMIC DNA]</scope>
    <source>
        <strain evidence="4">Foshan</strain>
    </source>
</reference>
<feature type="compositionally biased region" description="Low complexity" evidence="2">
    <location>
        <begin position="176"/>
        <end position="191"/>
    </location>
</feature>
<feature type="compositionally biased region" description="Basic and acidic residues" evidence="2">
    <location>
        <begin position="92"/>
        <end position="101"/>
    </location>
</feature>
<dbReference type="EnsemblMetazoa" id="AALFPA23_014076.R20461">
    <property type="protein sequence ID" value="AALFPA23_014076.P20461"/>
    <property type="gene ID" value="AALFPA23_014076"/>
</dbReference>
<dbReference type="RefSeq" id="XP_029731879.2">
    <property type="nucleotide sequence ID" value="XM_029876019.2"/>
</dbReference>
<feature type="compositionally biased region" description="Polar residues" evidence="2">
    <location>
        <begin position="425"/>
        <end position="457"/>
    </location>
</feature>
<sequence length="1621" mass="184686">MFSFFKRSKTQKSKQKHDASATKVAVPSACIANTHDAATPMRPLDQNDGVRDRVDAKVRPTTDNGGSGGEGTSVKNKQHPPPAATRFSPNDIIRENGRSFDFEDGTGSVIEFADADESDDGNAINEREEREDHTLLPLQLRGETNEPKSDQSASYNQNANLLESTMAKGKNKRRYQQQQQQQQNGKNLQHQQGHKQTSQHLQSNKDNHLLHKQTCAISEKSTHKESTEKVSDTIDVSNVTTQQTEIVPQVEQINGEVNHSEHNSNQEQKVKIVSKDTETEQRPCLTAGDVNGSNVEVHEDKNSIVVRSDTNKPSSGDHPDKDVSVTSEDLTVTTSVTSPFPLTQTTNSHLTAITSEAGLNEILKSINNDSVSSQCPATELHQSTSIHEIKDGLRETTNGSGTVTSKDVTSLKEMGQTPSKPGEPASSNRRSLTPNRQSPCPVSETRTQPLLSVQVKQDASRDDISDDRDVFYEATESLSSVPNAAPVDNRDPAVSPFSAIKPAEQEKPALPKAIISAPQSEPRVSPKKRVVFSDQLIIDGNPTQEYDLRNDSVSSASTESIPNALNLEPPRYEHVVKNNDEQMHAESLPPGSFVFNQSANEVVSSVDNNVEQSAFNSDKSGIFTSVVPMIIVKPKLIEFRYDRSDPSAQQNGHSEEEKEKSQPTVTNGDKELIENGTTLIVDEIISLPDVVQPTNIDKASKQQPFSTVDKINSEMKELVNQESRYSAKLEDAEKRASEAQTKVYELKLRLDEVEREVCLKECNVDRLKAELDAACKECETIRARMHSQSSELDALRLKFSEREDELNLKYQNLEIEYVELTEKLKDVRQLAHDLNMQLINAQSEAERRQKEKDTLLEERAEEQKLVKEALESALKERAQIEAKWKNDFEQLRTVHSGREETLMEDCEWKIRSMQKNCKEKMEKIESERKMAMDKMARLEQETSKHIEETKHLKSYEAEVAQLRGLTYDQKEALKTMTRQIDQLKADLLMANNKLEAEIVKVQQIKNRCEYQLCEKEREALNRIEIARGEIAMQWEDRLLHEMNRLKNELEQMYIEERVAAINKFKREALEETEALKHKFNMRERQLKDEIESLKSIIQQQKQAMEAAQTEADHRLVQSRMFVERAEREHETILAKEVSKRDQIIENLKEQYEKEKFEMEQHFSLRIQQVQEEFQRELSDTTELLKATHKKELEQQWKNLVNEKEEALQLMESRQRNRLQEAENEIRELKIGHQRELKDLHEENRFTITSLESRDTKNAQEIQTLHKKCRCLTNLFEEMRMRYERRDPRQEDLQQIEELKSVIESQDRDLRLLTEQFREMQLHERELQQRLYQQQQLQQQQPPQPPRRAKNRGKQQQSQQTDHVVIEEDDQQQEQQQQHQPQIQIQPMTASVPIVCDVIYEENEADLIQDEQEQSVTPPDTVQEDQRREQPEQAVEQQNDQQMQTEVIVDVPESSIETLIDVVQSTEPVFIDSIPSASSNSNAIAEETSSSVQEPEVSVIEINCLPESKSVDSEVSPPIPTPSIVITTENEESIEPEQVEVCISTVVELPAPHSFIKIVEDPFPAAEAQTEVQQKVQNMPEMIVIREPDVIAEAKAAVAATAEVSTAVDVVVCVPGTRSSST</sequence>